<evidence type="ECO:0000313" key="1">
    <source>
        <dbReference type="EMBL" id="QSP93397.1"/>
    </source>
</evidence>
<dbReference type="InterPro" id="IPR021246">
    <property type="entry name" value="DUF2797"/>
</dbReference>
<dbReference type="EMBL" id="CP071247">
    <property type="protein sequence ID" value="QSP93397.1"/>
    <property type="molecule type" value="Genomic_DNA"/>
</dbReference>
<dbReference type="Pfam" id="PF10977">
    <property type="entry name" value="DUF2797"/>
    <property type="match status" value="1"/>
</dbReference>
<keyword evidence="2" id="KW-1185">Reference proteome</keyword>
<dbReference type="Proteomes" id="UP000663555">
    <property type="component" value="Chromosome"/>
</dbReference>
<sequence>MSTSVDLTGRLRKMPAEAGEPVAYQLAVGDSRLPLNDLLGKAIRIDFEGVIRCIHCDRSTKKSFNQGYCYPCFRKLAACDSCIMSPEKCHFHLGTCREPEWGETHCMVEHVVYLANSSGLKVGITRATQVPTRWIDQGAVDAIPMVRVSSRYLAGLVEVACKSHVADRTNWRAMLKGDVPELDLQAERRRMLSLIGDDLASLRATHGEDSIREVGEKGLGLSYPVEVWPAKVKTHNLDKNPEVEGVLEGVKGQYLILDTGVINIRKFTGYEVRFRVMDN</sequence>
<proteinExistence type="predicted"/>
<protein>
    <submittedName>
        <fullName evidence="1">DUF2797 domain-containing protein</fullName>
    </submittedName>
</protein>
<accession>A0ABX7MMF7</accession>
<name>A0ABX7MMF7_9GAMM</name>
<organism evidence="1 2">
    <name type="scientific">Marinobacter salinisoli</name>
    <dbReference type="NCBI Taxonomy" id="2769486"/>
    <lineage>
        <taxon>Bacteria</taxon>
        <taxon>Pseudomonadati</taxon>
        <taxon>Pseudomonadota</taxon>
        <taxon>Gammaproteobacteria</taxon>
        <taxon>Pseudomonadales</taxon>
        <taxon>Marinobacteraceae</taxon>
        <taxon>Marinobacter</taxon>
    </lineage>
</organism>
<evidence type="ECO:0000313" key="2">
    <source>
        <dbReference type="Proteomes" id="UP000663555"/>
    </source>
</evidence>
<gene>
    <name evidence="1" type="ORF">LPB19_09135</name>
</gene>
<reference evidence="1 2" key="1">
    <citation type="submission" date="2021-03" db="EMBL/GenBank/DDBJ databases">
        <title>Genome sequencing of Marinobacter sp. LPB0319.</title>
        <authorList>
            <person name="Kim J."/>
        </authorList>
    </citation>
    <scope>NUCLEOTIDE SEQUENCE [LARGE SCALE GENOMIC DNA]</scope>
    <source>
        <strain evidence="1 2">LPB0319</strain>
    </source>
</reference>